<evidence type="ECO:0000313" key="2">
    <source>
        <dbReference type="Proteomes" id="UP000499080"/>
    </source>
</evidence>
<accession>A0A4Y2L1W5</accession>
<organism evidence="1 2">
    <name type="scientific">Araneus ventricosus</name>
    <name type="common">Orbweaver spider</name>
    <name type="synonym">Epeira ventricosa</name>
    <dbReference type="NCBI Taxonomy" id="182803"/>
    <lineage>
        <taxon>Eukaryota</taxon>
        <taxon>Metazoa</taxon>
        <taxon>Ecdysozoa</taxon>
        <taxon>Arthropoda</taxon>
        <taxon>Chelicerata</taxon>
        <taxon>Arachnida</taxon>
        <taxon>Araneae</taxon>
        <taxon>Araneomorphae</taxon>
        <taxon>Entelegynae</taxon>
        <taxon>Araneoidea</taxon>
        <taxon>Araneidae</taxon>
        <taxon>Araneus</taxon>
    </lineage>
</organism>
<sequence length="119" mass="13243">MYKQQQKERCSKTPRTKSFLHGVTFFLPGASKKNKNLLVTASRPCTEKVVKFNIKLLSILLRKGAENFLEKEFFPFFLLNMHILGAHTNSCPTGHLAHLISPFAVGQAGQSASADYSGM</sequence>
<comment type="caution">
    <text evidence="1">The sequence shown here is derived from an EMBL/GenBank/DDBJ whole genome shotgun (WGS) entry which is preliminary data.</text>
</comment>
<dbReference type="AlphaFoldDB" id="A0A4Y2L1W5"/>
<proteinExistence type="predicted"/>
<protein>
    <submittedName>
        <fullName evidence="1">Uncharacterized protein</fullName>
    </submittedName>
</protein>
<dbReference type="EMBL" id="BGPR01005248">
    <property type="protein sequence ID" value="GBN08270.1"/>
    <property type="molecule type" value="Genomic_DNA"/>
</dbReference>
<dbReference type="Proteomes" id="UP000499080">
    <property type="component" value="Unassembled WGS sequence"/>
</dbReference>
<evidence type="ECO:0000313" key="1">
    <source>
        <dbReference type="EMBL" id="GBN08270.1"/>
    </source>
</evidence>
<name>A0A4Y2L1W5_ARAVE</name>
<gene>
    <name evidence="1" type="ORF">AVEN_252150_1</name>
</gene>
<reference evidence="1 2" key="1">
    <citation type="journal article" date="2019" name="Sci. Rep.">
        <title>Orb-weaving spider Araneus ventricosus genome elucidates the spidroin gene catalogue.</title>
        <authorList>
            <person name="Kono N."/>
            <person name="Nakamura H."/>
            <person name="Ohtoshi R."/>
            <person name="Moran D.A.P."/>
            <person name="Shinohara A."/>
            <person name="Yoshida Y."/>
            <person name="Fujiwara M."/>
            <person name="Mori M."/>
            <person name="Tomita M."/>
            <person name="Arakawa K."/>
        </authorList>
    </citation>
    <scope>NUCLEOTIDE SEQUENCE [LARGE SCALE GENOMIC DNA]</scope>
</reference>
<keyword evidence="2" id="KW-1185">Reference proteome</keyword>